<accession>A0A067SII5</accession>
<proteinExistence type="predicted"/>
<sequence length="382" mass="41892">MKGSLKLPSIGLDMWFDIEFTPAHIRIAGNIKNAIAITVNNNRLFALTRASDRNRGPKLDLTIDTHSPPKCYCSGEIYLLGLSASAQFEMTDSGIEFHETISAWMSGFKVDFAIDYTYYLDLSASCILKLDIPSFKCGVVTIHRMDAVKFSASLATKVYWEPITWNMSIIGTINLGKWDLGRIGPFNLGADLSDFGKVANYLVGQIKDGIAALIRDKVLNRLKKGLNLVINELKSAGFLAKNTAELLVKEFNQDLDEVTKQVGEVFNLGKEEMAKIMKELGASAEQVGRFFKDNYNMAAKSIAQLLKQAGYGVKDIGSALKNVFGLTAKQAANLLKQLGYSVDDVGNVLKNVFGLASSQVASILKDAGYALNEVKRSEDYPS</sequence>
<dbReference type="AlphaFoldDB" id="A0A067SII5"/>
<dbReference type="Proteomes" id="UP000027222">
    <property type="component" value="Unassembled WGS sequence"/>
</dbReference>
<evidence type="ECO:0000313" key="2">
    <source>
        <dbReference type="Proteomes" id="UP000027222"/>
    </source>
</evidence>
<protein>
    <submittedName>
        <fullName evidence="1">Uncharacterized protein</fullName>
    </submittedName>
</protein>
<reference evidence="2" key="1">
    <citation type="journal article" date="2014" name="Proc. Natl. Acad. Sci. U.S.A.">
        <title>Extensive sampling of basidiomycete genomes demonstrates inadequacy of the white-rot/brown-rot paradigm for wood decay fungi.</title>
        <authorList>
            <person name="Riley R."/>
            <person name="Salamov A.A."/>
            <person name="Brown D.W."/>
            <person name="Nagy L.G."/>
            <person name="Floudas D."/>
            <person name="Held B.W."/>
            <person name="Levasseur A."/>
            <person name="Lombard V."/>
            <person name="Morin E."/>
            <person name="Otillar R."/>
            <person name="Lindquist E.A."/>
            <person name="Sun H."/>
            <person name="LaButti K.M."/>
            <person name="Schmutz J."/>
            <person name="Jabbour D."/>
            <person name="Luo H."/>
            <person name="Baker S.E."/>
            <person name="Pisabarro A.G."/>
            <person name="Walton J.D."/>
            <person name="Blanchette R.A."/>
            <person name="Henrissat B."/>
            <person name="Martin F."/>
            <person name="Cullen D."/>
            <person name="Hibbett D.S."/>
            <person name="Grigoriev I.V."/>
        </authorList>
    </citation>
    <scope>NUCLEOTIDE SEQUENCE [LARGE SCALE GENOMIC DNA]</scope>
    <source>
        <strain evidence="2">CBS 339.88</strain>
    </source>
</reference>
<evidence type="ECO:0000313" key="1">
    <source>
        <dbReference type="EMBL" id="KDR67509.1"/>
    </source>
</evidence>
<organism evidence="1 2">
    <name type="scientific">Galerina marginata (strain CBS 339.88)</name>
    <dbReference type="NCBI Taxonomy" id="685588"/>
    <lineage>
        <taxon>Eukaryota</taxon>
        <taxon>Fungi</taxon>
        <taxon>Dikarya</taxon>
        <taxon>Basidiomycota</taxon>
        <taxon>Agaricomycotina</taxon>
        <taxon>Agaricomycetes</taxon>
        <taxon>Agaricomycetidae</taxon>
        <taxon>Agaricales</taxon>
        <taxon>Agaricineae</taxon>
        <taxon>Strophariaceae</taxon>
        <taxon>Galerina</taxon>
    </lineage>
</organism>
<dbReference type="STRING" id="685588.A0A067SII5"/>
<dbReference type="OrthoDB" id="5231758at2759"/>
<gene>
    <name evidence="1" type="ORF">GALMADRAFT_1078127</name>
</gene>
<keyword evidence="2" id="KW-1185">Reference proteome</keyword>
<dbReference type="EMBL" id="KL142414">
    <property type="protein sequence ID" value="KDR67509.1"/>
    <property type="molecule type" value="Genomic_DNA"/>
</dbReference>
<name>A0A067SII5_GALM3</name>
<dbReference type="HOGENOM" id="CLU_723711_0_0_1"/>